<evidence type="ECO:0000256" key="10">
    <source>
        <dbReference type="ARBA" id="ARBA00022741"/>
    </source>
</evidence>
<evidence type="ECO:0000256" key="15">
    <source>
        <dbReference type="ARBA" id="ARBA00022989"/>
    </source>
</evidence>
<evidence type="ECO:0000256" key="13">
    <source>
        <dbReference type="ARBA" id="ARBA00022870"/>
    </source>
</evidence>
<keyword evidence="8" id="KW-0812">Transmembrane</keyword>
<keyword evidence="11" id="KW-0688">Ribosomal frameshifting</keyword>
<feature type="domain" description="RNA-directed RNA polymerase C-terminal" evidence="17">
    <location>
        <begin position="348"/>
        <end position="654"/>
    </location>
</feature>
<evidence type="ECO:0000256" key="7">
    <source>
        <dbReference type="ARBA" id="ARBA00022679"/>
    </source>
</evidence>
<evidence type="ECO:0000256" key="1">
    <source>
        <dbReference type="ARBA" id="ARBA00004301"/>
    </source>
</evidence>
<dbReference type="GO" id="GO:0003723">
    <property type="term" value="F:RNA binding"/>
    <property type="evidence" value="ECO:0007669"/>
    <property type="project" value="InterPro"/>
</dbReference>
<dbReference type="GO" id="GO:0075523">
    <property type="term" value="P:viral translational frameshifting"/>
    <property type="evidence" value="ECO:0007669"/>
    <property type="project" value="UniProtKB-KW"/>
</dbReference>
<keyword evidence="3" id="KW-0696">RNA-directed RNA polymerase</keyword>
<dbReference type="EMBL" id="EU847147">
    <property type="protein sequence ID" value="ACF75855.1"/>
    <property type="molecule type" value="Genomic_RNA"/>
</dbReference>
<evidence type="ECO:0000313" key="18">
    <source>
        <dbReference type="EMBL" id="ACF75855.1"/>
    </source>
</evidence>
<evidence type="ECO:0000256" key="4">
    <source>
        <dbReference type="ARBA" id="ARBA00022520"/>
    </source>
</evidence>
<evidence type="ECO:0000256" key="11">
    <source>
        <dbReference type="ARBA" id="ARBA00022758"/>
    </source>
</evidence>
<evidence type="ECO:0000256" key="3">
    <source>
        <dbReference type="ARBA" id="ARBA00022484"/>
    </source>
</evidence>
<keyword evidence="5" id="KW-0597">Phosphoprotein</keyword>
<keyword evidence="12" id="KW-0720">Serine protease</keyword>
<evidence type="ECO:0000256" key="5">
    <source>
        <dbReference type="ARBA" id="ARBA00022553"/>
    </source>
</evidence>
<dbReference type="InterPro" id="IPR001205">
    <property type="entry name" value="RNA-dir_pol_C"/>
</dbReference>
<reference evidence="18" key="1">
    <citation type="journal article" date="2008" name="J. Virol.">
        <title>Novel astroviruses in insectivorous bats.</title>
        <authorList>
            <person name="Chu D.K."/>
            <person name="Poon L.L."/>
            <person name="Guan Y."/>
            <person name="Peiris J.S."/>
        </authorList>
    </citation>
    <scope>NUCLEOTIDE SEQUENCE</scope>
    <source>
        <strain evidence="18">WCF98</strain>
    </source>
</reference>
<evidence type="ECO:0000256" key="8">
    <source>
        <dbReference type="ARBA" id="ARBA00022692"/>
    </source>
</evidence>
<keyword evidence="10" id="KW-0547">Nucleotide-binding</keyword>
<name>B5AFN5_9VIRU</name>
<accession>B5AFN5</accession>
<dbReference type="InterPro" id="IPR043128">
    <property type="entry name" value="Rev_trsase/Diguanyl_cyclase"/>
</dbReference>
<dbReference type="InterPro" id="IPR045836">
    <property type="entry name" value="Astro_VPg"/>
</dbReference>
<evidence type="ECO:0000256" key="16">
    <source>
        <dbReference type="ARBA" id="ARBA00023136"/>
    </source>
</evidence>
<organism evidence="18">
    <name type="scientific">Bat astrovirus 1</name>
    <dbReference type="NCBI Taxonomy" id="548468"/>
    <lineage>
        <taxon>Viruses</taxon>
        <taxon>Riboviria</taxon>
        <taxon>Orthornavirae</taxon>
        <taxon>Pisuviricota</taxon>
        <taxon>Stelpaviricetes</taxon>
        <taxon>Stellavirales</taxon>
        <taxon>Astroviridae</taxon>
        <taxon>Mamastrovirus</taxon>
    </lineage>
</organism>
<evidence type="ECO:0000256" key="9">
    <source>
        <dbReference type="ARBA" id="ARBA00022695"/>
    </source>
</evidence>
<dbReference type="InterPro" id="IPR043502">
    <property type="entry name" value="DNA/RNA_pol_sf"/>
</dbReference>
<keyword evidence="7" id="KW-0808">Transferase</keyword>
<sequence length="736" mass="86299">RHEIDSSFDQAKGKTKMKARLSKHKKRVRAFTEEEYKALQEKGYTRDQLRDMANVILERANEGYDYDDDEGYPEYGDITEEERREIERDWLGASAEHEDYLRDSYRQSYTVEVIPVESDYNPKTHPWDVQDKYSLSMYHVTETDVKLVGQALLDYDRFLVKWMAKNLRGNEWQSGIDIAQELKELADAKLRLELTMSENGLTPFCQRKKKERKPRTIKKASKNFENPPGRGERIEYQYMKLDAWKSDLDMPLRIIVPEPFPVIGNISIDRPISDWSQPKEPLLGLLPKLPEVEHKYGPSVWGYDAYAKSFEKFFYAEPVKNISEVYPKCWKFASRSLIKEYGYLKNTHVLDIMSTVKNVDSTPSYPKFLYWKTEEEYLNERGYADYIRQYNEIKDGERPDVLWYLFLKKETLKLEKINESDIRQIVCSDPIYTRIGAMFEQDQNNRMKSMTRWRQAQCGWSPFEGGFNNLISRLERDGNSYIEFDWTRYDGTIPIEVLRHVKNFRFSMLDPIYQTKTNRDIYDWYVGQLFYRYVLLPSGEVTIQERGNPSGQISTTMDNNLVNTFLQAFEFAFVHPELSLDELDVLYSQCDSAIYGDDRLSSWPCIPDDYVNLVVGMYKHIFGMWVKPAKVKVSDKLEGLTFCGFTIIKDPEGFYLPVPNDAWKFITSTVHPVKSLPDFDALVGKILSYQILTHNLPDDDPVKVWFEEAHAALSLHNRVDGGEPLPTITRDMRDYL</sequence>
<evidence type="ECO:0000256" key="12">
    <source>
        <dbReference type="ARBA" id="ARBA00022825"/>
    </source>
</evidence>
<keyword evidence="16" id="KW-0472">Membrane</keyword>
<evidence type="ECO:0000259" key="17">
    <source>
        <dbReference type="Pfam" id="PF00680"/>
    </source>
</evidence>
<dbReference type="Pfam" id="PF00680">
    <property type="entry name" value="RdRP_1"/>
    <property type="match status" value="1"/>
</dbReference>
<keyword evidence="9" id="KW-0548">Nucleotidyltransferase</keyword>
<feature type="non-terminal residue" evidence="18">
    <location>
        <position position="1"/>
    </location>
</feature>
<dbReference type="GO" id="GO:0000166">
    <property type="term" value="F:nucleotide binding"/>
    <property type="evidence" value="ECO:0007669"/>
    <property type="project" value="UniProtKB-KW"/>
</dbReference>
<protein>
    <submittedName>
        <fullName evidence="18">Polyprotein 1AB</fullName>
    </submittedName>
</protein>
<keyword evidence="13" id="KW-1043">Host membrane</keyword>
<reference evidence="18" key="2">
    <citation type="submission" date="2008-06" db="EMBL/GenBank/DDBJ databases">
        <authorList>
            <person name="Chu D.K.W."/>
            <person name="Poon L.L.M."/>
            <person name="Guan Y."/>
            <person name="Peiris J.S.M."/>
        </authorList>
    </citation>
    <scope>NUCLEOTIDE SEQUENCE</scope>
    <source>
        <strain evidence="18">WCF98</strain>
    </source>
</reference>
<evidence type="ECO:0000256" key="14">
    <source>
        <dbReference type="ARBA" id="ARBA00022953"/>
    </source>
</evidence>
<dbReference type="GO" id="GO:0008236">
    <property type="term" value="F:serine-type peptidase activity"/>
    <property type="evidence" value="ECO:0007669"/>
    <property type="project" value="UniProtKB-KW"/>
</dbReference>
<keyword evidence="4" id="KW-0191">Covalent protein-RNA linkage</keyword>
<evidence type="ECO:0000256" key="2">
    <source>
        <dbReference type="ARBA" id="ARBA00011245"/>
    </source>
</evidence>
<dbReference type="GO" id="GO:0003968">
    <property type="term" value="F:RNA-directed RNA polymerase activity"/>
    <property type="evidence" value="ECO:0007669"/>
    <property type="project" value="UniProtKB-KW"/>
</dbReference>
<keyword evidence="14" id="KW-0693">Viral RNA replication</keyword>
<proteinExistence type="predicted"/>
<keyword evidence="12" id="KW-0378">Hydrolase</keyword>
<keyword evidence="15" id="KW-1133">Transmembrane helix</keyword>
<comment type="subunit">
    <text evidence="2">Monomer.</text>
</comment>
<keyword evidence="6" id="KW-0645">Protease</keyword>
<dbReference type="Pfam" id="PF19416">
    <property type="entry name" value="Astro_VPg"/>
    <property type="match status" value="1"/>
</dbReference>
<feature type="non-terminal residue" evidence="18">
    <location>
        <position position="736"/>
    </location>
</feature>
<dbReference type="GO" id="GO:0033644">
    <property type="term" value="C:host cell membrane"/>
    <property type="evidence" value="ECO:0007669"/>
    <property type="project" value="UniProtKB-SubCell"/>
</dbReference>
<dbReference type="GO" id="GO:0006508">
    <property type="term" value="P:proteolysis"/>
    <property type="evidence" value="ECO:0007669"/>
    <property type="project" value="UniProtKB-KW"/>
</dbReference>
<comment type="subcellular location">
    <subcellularLocation>
        <location evidence="1">Host membrane</location>
        <topology evidence="1">Multi-pass membrane protein</topology>
    </subcellularLocation>
</comment>
<dbReference type="SUPFAM" id="SSF56672">
    <property type="entry name" value="DNA/RNA polymerases"/>
    <property type="match status" value="1"/>
</dbReference>
<evidence type="ECO:0000256" key="6">
    <source>
        <dbReference type="ARBA" id="ARBA00022670"/>
    </source>
</evidence>
<dbReference type="Gene3D" id="3.30.70.270">
    <property type="match status" value="1"/>
</dbReference>
<dbReference type="CDD" id="cd23172">
    <property type="entry name" value="ps-ssRNAv_Astroviridae_RdRp"/>
    <property type="match status" value="1"/>
</dbReference>
<dbReference type="GO" id="GO:0006351">
    <property type="term" value="P:DNA-templated transcription"/>
    <property type="evidence" value="ECO:0007669"/>
    <property type="project" value="InterPro"/>
</dbReference>